<feature type="coiled-coil region" evidence="1">
    <location>
        <begin position="416"/>
        <end position="443"/>
    </location>
</feature>
<organism evidence="3 4">
    <name type="scientific">Fusarium gaditjirri</name>
    <dbReference type="NCBI Taxonomy" id="282569"/>
    <lineage>
        <taxon>Eukaryota</taxon>
        <taxon>Fungi</taxon>
        <taxon>Dikarya</taxon>
        <taxon>Ascomycota</taxon>
        <taxon>Pezizomycotina</taxon>
        <taxon>Sordariomycetes</taxon>
        <taxon>Hypocreomycetidae</taxon>
        <taxon>Hypocreales</taxon>
        <taxon>Nectriaceae</taxon>
        <taxon>Fusarium</taxon>
        <taxon>Fusarium nisikadoi species complex</taxon>
    </lineage>
</organism>
<gene>
    <name evidence="3" type="ORF">FGADI_12414</name>
</gene>
<dbReference type="AlphaFoldDB" id="A0A8H4SST1"/>
<feature type="region of interest" description="Disordered" evidence="2">
    <location>
        <begin position="1"/>
        <end position="22"/>
    </location>
</feature>
<reference evidence="3" key="2">
    <citation type="submission" date="2020-05" db="EMBL/GenBank/DDBJ databases">
        <authorList>
            <person name="Kim H.-S."/>
            <person name="Proctor R.H."/>
            <person name="Brown D.W."/>
        </authorList>
    </citation>
    <scope>NUCLEOTIDE SEQUENCE</scope>
    <source>
        <strain evidence="3">NRRL 45417</strain>
    </source>
</reference>
<accession>A0A8H4SST1</accession>
<feature type="compositionally biased region" description="Acidic residues" evidence="2">
    <location>
        <begin position="198"/>
        <end position="208"/>
    </location>
</feature>
<evidence type="ECO:0000313" key="4">
    <source>
        <dbReference type="Proteomes" id="UP000604273"/>
    </source>
</evidence>
<keyword evidence="4" id="KW-1185">Reference proteome</keyword>
<comment type="caution">
    <text evidence="3">The sequence shown here is derived from an EMBL/GenBank/DDBJ whole genome shotgun (WGS) entry which is preliminary data.</text>
</comment>
<evidence type="ECO:0000256" key="2">
    <source>
        <dbReference type="SAM" id="MobiDB-lite"/>
    </source>
</evidence>
<protein>
    <submittedName>
        <fullName evidence="3">Uncharacterized protein</fullName>
    </submittedName>
</protein>
<feature type="region of interest" description="Disordered" evidence="2">
    <location>
        <begin position="263"/>
        <end position="286"/>
    </location>
</feature>
<feature type="compositionally biased region" description="Basic residues" evidence="2">
    <location>
        <begin position="136"/>
        <end position="149"/>
    </location>
</feature>
<keyword evidence="1" id="KW-0175">Coiled coil</keyword>
<dbReference type="Proteomes" id="UP000604273">
    <property type="component" value="Unassembled WGS sequence"/>
</dbReference>
<proteinExistence type="predicted"/>
<feature type="region of interest" description="Disordered" evidence="2">
    <location>
        <begin position="136"/>
        <end position="239"/>
    </location>
</feature>
<evidence type="ECO:0000313" key="3">
    <source>
        <dbReference type="EMBL" id="KAF4944819.1"/>
    </source>
</evidence>
<sequence length="492" mass="54178">MSLVNRSPSEHRGPDTQDPIFKSLATPTHRSAAVKIWHLCGSFPWEIIPCSPETRWTQGLLDGFVETMTLAFLGKILDDLEKKSLRSALLRVARRRGPGEPIAITETDVKGALPLLIKTHPQPESDTEQLLATRKRAGSKLAHKLPAKRVRAEDKSPLTRVTRSSKRQRGGTSKMIPDTSSKTPVPECKPADTVLISSDDESERDEAQDQCLDAKNESDDNQNELTLSHSDESSPDPTSQLLETVAEHEKRKALLGAVQDVEEANAGTGPTSPTQIDPGRPLTAPSRRIRIPSLGMTDAQIGDKIRKSLSTVVHKQHLRIKQRLAELDAEAKCARQALLEADSANHGVLKSRERKQDAVSAALKASEQAHADYEKSVEALEFVQSLGASNMASAVESLKKVVQDSDKDQRVARAAYDRVCRELSKLEEKAEVIKKTLDEADAKFRQICQARDDFAMASAERKITCTVRVESDVRDGGDHFFDDFVLDHGATV</sequence>
<name>A0A8H4SST1_9HYPO</name>
<dbReference type="EMBL" id="JABFAI010000402">
    <property type="protein sequence ID" value="KAF4944819.1"/>
    <property type="molecule type" value="Genomic_DNA"/>
</dbReference>
<reference evidence="3" key="1">
    <citation type="journal article" date="2020" name="BMC Genomics">
        <title>Correction to: Identification and distribution of gene clusters required for synthesis of sphingolipid metabolism inhibitors in diverse species of the filamentous fungus Fusarium.</title>
        <authorList>
            <person name="Kim H.S."/>
            <person name="Lohmar J.M."/>
            <person name="Busman M."/>
            <person name="Brown D.W."/>
            <person name="Naumann T.A."/>
            <person name="Divon H.H."/>
            <person name="Lysoe E."/>
            <person name="Uhlig S."/>
            <person name="Proctor R.H."/>
        </authorList>
    </citation>
    <scope>NUCLEOTIDE SEQUENCE</scope>
    <source>
        <strain evidence="3">NRRL 45417</strain>
    </source>
</reference>
<evidence type="ECO:0000256" key="1">
    <source>
        <dbReference type="SAM" id="Coils"/>
    </source>
</evidence>
<dbReference type="OrthoDB" id="5061200at2759"/>